<dbReference type="EMBL" id="JACHLX010000001">
    <property type="protein sequence ID" value="MBB5809733.1"/>
    <property type="molecule type" value="Genomic_DNA"/>
</dbReference>
<reference evidence="1 2" key="1">
    <citation type="submission" date="2020-08" db="EMBL/GenBank/DDBJ databases">
        <title>Sequencing the genomes of 1000 actinobacteria strains.</title>
        <authorList>
            <person name="Klenk H.-P."/>
        </authorList>
    </citation>
    <scope>NUCLEOTIDE SEQUENCE [LARGE SCALE GENOMIC DNA]</scope>
    <source>
        <strain evidence="1 2">DSM 40129</strain>
    </source>
</reference>
<dbReference type="Proteomes" id="UP000579531">
    <property type="component" value="Unassembled WGS sequence"/>
</dbReference>
<dbReference type="GeneID" id="93837138"/>
<dbReference type="AlphaFoldDB" id="A0AA89PWF8"/>
<evidence type="ECO:0000313" key="1">
    <source>
        <dbReference type="EMBL" id="MBB5809733.1"/>
    </source>
</evidence>
<evidence type="ECO:0000313" key="2">
    <source>
        <dbReference type="Proteomes" id="UP000579531"/>
    </source>
</evidence>
<dbReference type="RefSeq" id="WP_311240912.1">
    <property type="nucleotide sequence ID" value="NZ_BAABFE010000004.1"/>
</dbReference>
<keyword evidence="2" id="KW-1185">Reference proteome</keyword>
<accession>A0AA89PWF8</accession>
<proteinExistence type="predicted"/>
<organism evidence="1 2">
    <name type="scientific">Streptomyces collinus</name>
    <dbReference type="NCBI Taxonomy" id="42684"/>
    <lineage>
        <taxon>Bacteria</taxon>
        <taxon>Bacillati</taxon>
        <taxon>Actinomycetota</taxon>
        <taxon>Actinomycetes</taxon>
        <taxon>Kitasatosporales</taxon>
        <taxon>Streptomycetaceae</taxon>
        <taxon>Streptomyces</taxon>
    </lineage>
</organism>
<protein>
    <submittedName>
        <fullName evidence="1">Uncharacterized protein</fullName>
    </submittedName>
</protein>
<gene>
    <name evidence="1" type="ORF">HNR72_000761</name>
</gene>
<name>A0AA89PWF8_STRCU</name>
<comment type="caution">
    <text evidence="1">The sequence shown here is derived from an EMBL/GenBank/DDBJ whole genome shotgun (WGS) entry which is preliminary data.</text>
</comment>
<sequence length="42" mass="4638">MSARTCVVFGARNLAEERARLIDTFGLRLTVVRGHAPKAAPW</sequence>